<dbReference type="Pfam" id="PF07817">
    <property type="entry name" value="GLE1"/>
    <property type="match status" value="1"/>
</dbReference>
<dbReference type="GO" id="GO:0000822">
    <property type="term" value="F:inositol hexakisphosphate binding"/>
    <property type="evidence" value="ECO:0007669"/>
    <property type="project" value="TreeGrafter"/>
</dbReference>
<evidence type="ECO:0000256" key="11">
    <source>
        <dbReference type="SAM" id="MobiDB-lite"/>
    </source>
</evidence>
<keyword evidence="8" id="KW-0539">Nucleus</keyword>
<accession>A0A7S2WQC2</accession>
<keyword evidence="7" id="KW-0906">Nuclear pore complex</keyword>
<evidence type="ECO:0000256" key="9">
    <source>
        <dbReference type="ARBA" id="ARBA00026227"/>
    </source>
</evidence>
<evidence type="ECO:0000256" key="3">
    <source>
        <dbReference type="ARBA" id="ARBA00022448"/>
    </source>
</evidence>
<name>A0A7S2WQC2_9STRA</name>
<dbReference type="Gene3D" id="1.25.40.510">
    <property type="entry name" value="GLE1-like"/>
    <property type="match status" value="1"/>
</dbReference>
<organism evidence="12">
    <name type="scientific">Mucochytrium quahogii</name>
    <dbReference type="NCBI Taxonomy" id="96639"/>
    <lineage>
        <taxon>Eukaryota</taxon>
        <taxon>Sar</taxon>
        <taxon>Stramenopiles</taxon>
        <taxon>Bigyra</taxon>
        <taxon>Labyrinthulomycetes</taxon>
        <taxon>Thraustochytrida</taxon>
        <taxon>Thraustochytriidae</taxon>
        <taxon>Mucochytrium</taxon>
    </lineage>
</organism>
<gene>
    <name evidence="12" type="ORF">QSP1433_LOCUS14082</name>
</gene>
<dbReference type="EMBL" id="HBHK01022142">
    <property type="protein sequence ID" value="CAD9699920.1"/>
    <property type="molecule type" value="Transcribed_RNA"/>
</dbReference>
<dbReference type="GO" id="GO:0005737">
    <property type="term" value="C:cytoplasm"/>
    <property type="evidence" value="ECO:0007669"/>
    <property type="project" value="TreeGrafter"/>
</dbReference>
<evidence type="ECO:0000256" key="6">
    <source>
        <dbReference type="ARBA" id="ARBA00023010"/>
    </source>
</evidence>
<dbReference type="PANTHER" id="PTHR12960">
    <property type="entry name" value="GLE-1-RELATED"/>
    <property type="match status" value="1"/>
</dbReference>
<protein>
    <recommendedName>
        <fullName evidence="9">mRNA export factor GLE1</fullName>
    </recommendedName>
    <alternativeName>
        <fullName evidence="10">Nucleoporin GLE1</fullName>
    </alternativeName>
</protein>
<evidence type="ECO:0000256" key="7">
    <source>
        <dbReference type="ARBA" id="ARBA00023132"/>
    </source>
</evidence>
<evidence type="ECO:0000256" key="2">
    <source>
        <dbReference type="ARBA" id="ARBA00011056"/>
    </source>
</evidence>
<dbReference type="GO" id="GO:0005543">
    <property type="term" value="F:phospholipid binding"/>
    <property type="evidence" value="ECO:0007669"/>
    <property type="project" value="TreeGrafter"/>
</dbReference>
<keyword evidence="4" id="KW-0509">mRNA transport</keyword>
<evidence type="ECO:0000256" key="10">
    <source>
        <dbReference type="ARBA" id="ARBA00029983"/>
    </source>
</evidence>
<dbReference type="GO" id="GO:0044614">
    <property type="term" value="C:nuclear pore cytoplasmic filaments"/>
    <property type="evidence" value="ECO:0007669"/>
    <property type="project" value="TreeGrafter"/>
</dbReference>
<keyword evidence="3" id="KW-0813">Transport</keyword>
<comment type="similarity">
    <text evidence="2">Belongs to the GLE1 family.</text>
</comment>
<dbReference type="GO" id="GO:0015031">
    <property type="term" value="P:protein transport"/>
    <property type="evidence" value="ECO:0007669"/>
    <property type="project" value="UniProtKB-KW"/>
</dbReference>
<reference evidence="12" key="1">
    <citation type="submission" date="2021-01" db="EMBL/GenBank/DDBJ databases">
        <authorList>
            <person name="Corre E."/>
            <person name="Pelletier E."/>
            <person name="Niang G."/>
            <person name="Scheremetjew M."/>
            <person name="Finn R."/>
            <person name="Kale V."/>
            <person name="Holt S."/>
            <person name="Cochrane G."/>
            <person name="Meng A."/>
            <person name="Brown T."/>
            <person name="Cohen L."/>
        </authorList>
    </citation>
    <scope>NUCLEOTIDE SEQUENCE</scope>
    <source>
        <strain evidence="12">NY070348D</strain>
    </source>
</reference>
<dbReference type="GO" id="GO:0016973">
    <property type="term" value="P:poly(A)+ mRNA export from nucleus"/>
    <property type="evidence" value="ECO:0007669"/>
    <property type="project" value="InterPro"/>
</dbReference>
<dbReference type="InterPro" id="IPR038506">
    <property type="entry name" value="GLE1-like_sf"/>
</dbReference>
<dbReference type="InterPro" id="IPR012476">
    <property type="entry name" value="GLE1"/>
</dbReference>
<dbReference type="PANTHER" id="PTHR12960:SF0">
    <property type="entry name" value="MRNA EXPORT FACTOR GLE1"/>
    <property type="match status" value="1"/>
</dbReference>
<feature type="region of interest" description="Disordered" evidence="11">
    <location>
        <begin position="84"/>
        <end position="110"/>
    </location>
</feature>
<evidence type="ECO:0000313" key="12">
    <source>
        <dbReference type="EMBL" id="CAD9699920.1"/>
    </source>
</evidence>
<sequence length="487" mass="55392">MERLQEDAVSARIAALKENMEANVVLERFLGGQVVCASGQDVEMEWDSQATDTYRRESDMLLQRIETLKVQLYERNKMLQEAEKLKMQQQAEAERSRRKAEEDAREAAQRKHQMELAAAKLKSEEAQKLAEEKRIQKERKAATEKRVKALVALALTRRKKYIEREEKTEWFSKKFKKKVNGCRMIIQKTGETVAALKLGLTGNRKYSGAGTFLDQLKQDAPDMLPYGMQFIASTIVTFAGSNTAPDSIKAGETKYAMVYLAVILSINYDGFYEQLLETVNFMCPYAWPGLREAIVRDMGEKASQEDLKSALGYKPGEQMADYIARMQAIVGFLAGVYQTSVDMLEKEPFVLVPAGSKHPEAEGGIVQAWRWVSLSLNHEPFRWTPYLLQAFLAVSGFELSRHCGKQMKKLAKLLGSENFATLCRKKGNFNEKLTDNDVDRMRAYVEFFKRVEENGWKFSVPGKPTENKNDPVLDIRQLVLDVAVNES</sequence>
<evidence type="ECO:0000256" key="5">
    <source>
        <dbReference type="ARBA" id="ARBA00022927"/>
    </source>
</evidence>
<comment type="subcellular location">
    <subcellularLocation>
        <location evidence="1">Nucleus</location>
        <location evidence="1">Nuclear pore complex</location>
    </subcellularLocation>
</comment>
<keyword evidence="5" id="KW-0653">Protein transport</keyword>
<dbReference type="GO" id="GO:0031369">
    <property type="term" value="F:translation initiation factor binding"/>
    <property type="evidence" value="ECO:0007669"/>
    <property type="project" value="TreeGrafter"/>
</dbReference>
<keyword evidence="6" id="KW-0811">Translocation</keyword>
<proteinExistence type="inferred from homology"/>
<evidence type="ECO:0000256" key="8">
    <source>
        <dbReference type="ARBA" id="ARBA00023242"/>
    </source>
</evidence>
<dbReference type="AlphaFoldDB" id="A0A7S2WQC2"/>
<evidence type="ECO:0000256" key="4">
    <source>
        <dbReference type="ARBA" id="ARBA00022816"/>
    </source>
</evidence>
<evidence type="ECO:0000256" key="1">
    <source>
        <dbReference type="ARBA" id="ARBA00004567"/>
    </source>
</evidence>